<dbReference type="EMBL" id="GGEC01091458">
    <property type="protein sequence ID" value="MBX71942.1"/>
    <property type="molecule type" value="Transcribed_RNA"/>
</dbReference>
<organism evidence="1">
    <name type="scientific">Rhizophora mucronata</name>
    <name type="common">Asiatic mangrove</name>
    <dbReference type="NCBI Taxonomy" id="61149"/>
    <lineage>
        <taxon>Eukaryota</taxon>
        <taxon>Viridiplantae</taxon>
        <taxon>Streptophyta</taxon>
        <taxon>Embryophyta</taxon>
        <taxon>Tracheophyta</taxon>
        <taxon>Spermatophyta</taxon>
        <taxon>Magnoliopsida</taxon>
        <taxon>eudicotyledons</taxon>
        <taxon>Gunneridae</taxon>
        <taxon>Pentapetalae</taxon>
        <taxon>rosids</taxon>
        <taxon>fabids</taxon>
        <taxon>Malpighiales</taxon>
        <taxon>Rhizophoraceae</taxon>
        <taxon>Rhizophora</taxon>
    </lineage>
</organism>
<protein>
    <submittedName>
        <fullName evidence="1">Dihydroflavonol-4-reductase-like isoform X2</fullName>
    </submittedName>
</protein>
<evidence type="ECO:0000313" key="1">
    <source>
        <dbReference type="EMBL" id="MBX71942.1"/>
    </source>
</evidence>
<dbReference type="AlphaFoldDB" id="A0A2P2QY68"/>
<sequence length="61" mass="6987">MQELLGSVPLSHVDDACDARIFCMERPSMKGRFIIAAANPTFWEFAGYFRENGLEIKMDEM</sequence>
<reference evidence="1" key="1">
    <citation type="submission" date="2018-02" db="EMBL/GenBank/DDBJ databases">
        <title>Rhizophora mucronata_Transcriptome.</title>
        <authorList>
            <person name="Meera S.P."/>
            <person name="Sreeshan A."/>
            <person name="Augustine A."/>
        </authorList>
    </citation>
    <scope>NUCLEOTIDE SEQUENCE</scope>
    <source>
        <tissue evidence="1">Leaf</tissue>
    </source>
</reference>
<dbReference type="Gene3D" id="3.40.50.720">
    <property type="entry name" value="NAD(P)-binding Rossmann-like Domain"/>
    <property type="match status" value="1"/>
</dbReference>
<name>A0A2P2QY68_RHIMU</name>
<accession>A0A2P2QY68</accession>
<proteinExistence type="predicted"/>